<proteinExistence type="predicted"/>
<dbReference type="RefSeq" id="WP_341405139.1">
    <property type="nucleotide sequence ID" value="NZ_JBBUKT010000004.1"/>
</dbReference>
<protein>
    <submittedName>
        <fullName evidence="2">Uncharacterized protein</fullName>
    </submittedName>
</protein>
<dbReference type="EMBL" id="JBBUKT010000004">
    <property type="protein sequence ID" value="MEK7951532.1"/>
    <property type="molecule type" value="Genomic_DNA"/>
</dbReference>
<name>A0ABU9AXP8_9BACT</name>
<feature type="signal peptide" evidence="1">
    <location>
        <begin position="1"/>
        <end position="16"/>
    </location>
</feature>
<keyword evidence="3" id="KW-1185">Reference proteome</keyword>
<evidence type="ECO:0000313" key="2">
    <source>
        <dbReference type="EMBL" id="MEK7951532.1"/>
    </source>
</evidence>
<keyword evidence="1" id="KW-0732">Signal</keyword>
<comment type="caution">
    <text evidence="2">The sequence shown here is derived from an EMBL/GenBank/DDBJ whole genome shotgun (WGS) entry which is preliminary data.</text>
</comment>
<gene>
    <name evidence="2" type="ORF">WKV53_13530</name>
</gene>
<dbReference type="Proteomes" id="UP001371305">
    <property type="component" value="Unassembled WGS sequence"/>
</dbReference>
<organism evidence="2 3">
    <name type="scientific">Luteolibacter soli</name>
    <dbReference type="NCBI Taxonomy" id="3135280"/>
    <lineage>
        <taxon>Bacteria</taxon>
        <taxon>Pseudomonadati</taxon>
        <taxon>Verrucomicrobiota</taxon>
        <taxon>Verrucomicrobiia</taxon>
        <taxon>Verrucomicrobiales</taxon>
        <taxon>Verrucomicrobiaceae</taxon>
        <taxon>Luteolibacter</taxon>
    </lineage>
</organism>
<accession>A0ABU9AXP8</accession>
<evidence type="ECO:0000313" key="3">
    <source>
        <dbReference type="Proteomes" id="UP001371305"/>
    </source>
</evidence>
<feature type="chain" id="PRO_5046120362" evidence="1">
    <location>
        <begin position="17"/>
        <end position="223"/>
    </location>
</feature>
<sequence length="223" mass="24377">MKSLLLLLLSATLVHAQTTAADQSAAAFKAAKTKLDVKNEAEMAKKAGDKEKTKKEYRKAVQDLETRYLPVMFTETGTAQKAGDAAKEEALKKTLDESFKTKIGEVLMGGKLLDVSSAGLTKIGSAVEGDRIQLQYICGTWNVYPTSPMVNPDETGTKECNIKLLHKAISGEETVIESNIKHTRDKPYTHDVEIRGTYFLMISGTVHNAHSGSTVYRVVVAKK</sequence>
<evidence type="ECO:0000256" key="1">
    <source>
        <dbReference type="SAM" id="SignalP"/>
    </source>
</evidence>
<reference evidence="2 3" key="1">
    <citation type="submission" date="2024-04" db="EMBL/GenBank/DDBJ databases">
        <title>Luteolibacter sp. isolated from soil.</title>
        <authorList>
            <person name="An J."/>
        </authorList>
    </citation>
    <scope>NUCLEOTIDE SEQUENCE [LARGE SCALE GENOMIC DNA]</scope>
    <source>
        <strain evidence="2 3">Y139</strain>
    </source>
</reference>